<dbReference type="InterPro" id="IPR027417">
    <property type="entry name" value="P-loop_NTPase"/>
</dbReference>
<protein>
    <submittedName>
        <fullName evidence="2">DNA replication protein DnaC</fullName>
    </submittedName>
</protein>
<dbReference type="GO" id="GO:0005524">
    <property type="term" value="F:ATP binding"/>
    <property type="evidence" value="ECO:0007669"/>
    <property type="project" value="InterPro"/>
</dbReference>
<sequence>MARLIKKADYAISGACVEDIEYHPDRKLDKAQIIRLATCNYIQEYHNVVILGATGSGKTYLSNAFGMAASRNFYTVKYVRLPDLLSELAIARGEGTYRKVIKQYKQVKLLILDEWLLFPLKESEARDLLEIVEARHKKASTIFCSQFDVAGWHLKIGEPTLADAICDRIVHDSYRIMIEGDSMRKRKGIME</sequence>
<reference evidence="3" key="1">
    <citation type="submission" date="2016-11" db="EMBL/GenBank/DDBJ databases">
        <authorList>
            <person name="Varghese N."/>
            <person name="Submissions S."/>
        </authorList>
    </citation>
    <scope>NUCLEOTIDE SEQUENCE [LARGE SCALE GENOMIC DNA]</scope>
    <source>
        <strain evidence="3">DSM 12395</strain>
    </source>
</reference>
<gene>
    <name evidence="2" type="ORF">SAMN02745133_01508</name>
</gene>
<dbReference type="STRING" id="1121429.SAMN02745133_01508"/>
<feature type="domain" description="AAA+ ATPase" evidence="1">
    <location>
        <begin position="44"/>
        <end position="175"/>
    </location>
</feature>
<dbReference type="InterPro" id="IPR002611">
    <property type="entry name" value="IstB_ATP-bd"/>
</dbReference>
<dbReference type="EMBL" id="FQUY01000009">
    <property type="protein sequence ID" value="SHE96358.1"/>
    <property type="molecule type" value="Genomic_DNA"/>
</dbReference>
<evidence type="ECO:0000259" key="1">
    <source>
        <dbReference type="SMART" id="SM00382"/>
    </source>
</evidence>
<organism evidence="2 3">
    <name type="scientific">Desulforamulus putei DSM 12395</name>
    <dbReference type="NCBI Taxonomy" id="1121429"/>
    <lineage>
        <taxon>Bacteria</taxon>
        <taxon>Bacillati</taxon>
        <taxon>Bacillota</taxon>
        <taxon>Clostridia</taxon>
        <taxon>Eubacteriales</taxon>
        <taxon>Peptococcaceae</taxon>
        <taxon>Desulforamulus</taxon>
    </lineage>
</organism>
<dbReference type="PANTHER" id="PTHR30050">
    <property type="entry name" value="CHROMOSOMAL REPLICATION INITIATOR PROTEIN DNAA"/>
    <property type="match status" value="1"/>
</dbReference>
<dbReference type="CDD" id="cd00009">
    <property type="entry name" value="AAA"/>
    <property type="match status" value="1"/>
</dbReference>
<accession>A0A1M4XSD7</accession>
<dbReference type="Gene3D" id="3.40.50.300">
    <property type="entry name" value="P-loop containing nucleotide triphosphate hydrolases"/>
    <property type="match status" value="1"/>
</dbReference>
<dbReference type="GO" id="GO:0006260">
    <property type="term" value="P:DNA replication"/>
    <property type="evidence" value="ECO:0007669"/>
    <property type="project" value="TreeGrafter"/>
</dbReference>
<dbReference type="Proteomes" id="UP000184148">
    <property type="component" value="Unassembled WGS sequence"/>
</dbReference>
<dbReference type="SMART" id="SM00382">
    <property type="entry name" value="AAA"/>
    <property type="match status" value="1"/>
</dbReference>
<proteinExistence type="predicted"/>
<dbReference type="InterPro" id="IPR003593">
    <property type="entry name" value="AAA+_ATPase"/>
</dbReference>
<keyword evidence="3" id="KW-1185">Reference proteome</keyword>
<evidence type="ECO:0000313" key="3">
    <source>
        <dbReference type="Proteomes" id="UP000184148"/>
    </source>
</evidence>
<dbReference type="SUPFAM" id="SSF52540">
    <property type="entry name" value="P-loop containing nucleoside triphosphate hydrolases"/>
    <property type="match status" value="1"/>
</dbReference>
<dbReference type="PANTHER" id="PTHR30050:SF4">
    <property type="entry name" value="ATP-BINDING PROTEIN RV3427C IN INSERTION SEQUENCE-RELATED"/>
    <property type="match status" value="1"/>
</dbReference>
<name>A0A1M4XSD7_9FIRM</name>
<dbReference type="AlphaFoldDB" id="A0A1M4XSD7"/>
<evidence type="ECO:0000313" key="2">
    <source>
        <dbReference type="EMBL" id="SHE96358.1"/>
    </source>
</evidence>
<dbReference type="Pfam" id="PF01695">
    <property type="entry name" value="IstB_IS21"/>
    <property type="match status" value="1"/>
</dbReference>